<dbReference type="EMBL" id="QNBC01000017">
    <property type="protein sequence ID" value="RKX67567.1"/>
    <property type="molecule type" value="Genomic_DNA"/>
</dbReference>
<dbReference type="Proteomes" id="UP000282321">
    <property type="component" value="Unassembled WGS sequence"/>
</dbReference>
<organism evidence="1 2">
    <name type="scientific">candidate division TA06 bacterium</name>
    <dbReference type="NCBI Taxonomy" id="2250710"/>
    <lineage>
        <taxon>Bacteria</taxon>
        <taxon>Bacteria division TA06</taxon>
    </lineage>
</organism>
<protein>
    <submittedName>
        <fullName evidence="1">Uncharacterized protein</fullName>
    </submittedName>
</protein>
<reference evidence="1 2" key="1">
    <citation type="submission" date="2018-06" db="EMBL/GenBank/DDBJ databases">
        <title>Extensive metabolic versatility and redundancy in microbially diverse, dynamic hydrothermal sediments.</title>
        <authorList>
            <person name="Dombrowski N."/>
            <person name="Teske A."/>
            <person name="Baker B.J."/>
        </authorList>
    </citation>
    <scope>NUCLEOTIDE SEQUENCE [LARGE SCALE GENOMIC DNA]</scope>
    <source>
        <strain evidence="1">B35_G9</strain>
    </source>
</reference>
<gene>
    <name evidence="1" type="ORF">DRP44_02150</name>
</gene>
<comment type="caution">
    <text evidence="1">The sequence shown here is derived from an EMBL/GenBank/DDBJ whole genome shotgun (WGS) entry which is preliminary data.</text>
</comment>
<evidence type="ECO:0000313" key="2">
    <source>
        <dbReference type="Proteomes" id="UP000282321"/>
    </source>
</evidence>
<proteinExistence type="predicted"/>
<evidence type="ECO:0000313" key="1">
    <source>
        <dbReference type="EMBL" id="RKX67567.1"/>
    </source>
</evidence>
<sequence>MKKILIFIFIVFVFSINLFSSVSITGTINRNLRILYLYNLKDLASFNTRLFSVTFTNDADTSVNIHLLISLSSQRYGEITVMTTNQFTLNPLETWTLVNTSLNNNDKNITMNEIQINSDIEELITETAAAGRLPEDVYTISVHVLAPNNADLSQWSENFNVINSIIITPVFPGGTDRQNIHSVNSSNLRFIWNSRTDMNYNFYLYKYNRGAVSGINILTNPIYEKDNISKKSLEYPPDAPPLEKGQVYIWQVSSYIITSNGGHQVKSEPSFFRYMGTAEVDNNILIGEIKRVAGRGAISKNCKVTGAKLNGKEISLLDLLYILKKINKNQIKEIEVVR</sequence>
<dbReference type="AlphaFoldDB" id="A0A660SA64"/>
<name>A0A660SA64_UNCT6</name>
<accession>A0A660SA64</accession>